<dbReference type="InterPro" id="IPR016024">
    <property type="entry name" value="ARM-type_fold"/>
</dbReference>
<sequence>MITDEIIKAALLGTDKYMPEPSVLLQETGAKIAALPTDKEDRLLKLAITTLWYEEAGRIPLKVANRLPECPPETNPEASEKRCSLVRSALLAKEDAWLAYLVYTIAKAGEVLSSDLVPLILDKALSNRKTAPVLIKICGQAGQWLCGLNTQWQIFFREEEENTWETGHIDQRKEYLKNLRQADPAMAVTLLEQTFASENAATRLAFLELLSDQLSPADEAFLQSLSKDKSQKVKETATAFLRRIQGSALNKRYLEYALNVIHIKEERHLLVYKKKILELDAGVQPDEELFKTGIDKISRNKGVPDYIYILGQVLQEIDPAILAGRLDITDAELIALLLAHKEAKHLLMFLSSAATTFRNKAWALALLPQPGIQDISLLDALQPAERPDFYGQFIDHNLPQLLTYILDDDYSTLSLPLSEALLQFLSRNPYQVTQPIYQRLALHLPAQAKPMLENFVQDSREDYQTRYFRTQALEMLRIIDLKNNLH</sequence>
<organism evidence="1 2">
    <name type="scientific">Taibaiella chishuiensis</name>
    <dbReference type="NCBI Taxonomy" id="1434707"/>
    <lineage>
        <taxon>Bacteria</taxon>
        <taxon>Pseudomonadati</taxon>
        <taxon>Bacteroidota</taxon>
        <taxon>Chitinophagia</taxon>
        <taxon>Chitinophagales</taxon>
        <taxon>Chitinophagaceae</taxon>
        <taxon>Taibaiella</taxon>
    </lineage>
</organism>
<dbReference type="InterPro" id="IPR043746">
    <property type="entry name" value="DUF5691"/>
</dbReference>
<dbReference type="RefSeq" id="WP_106524787.1">
    <property type="nucleotide sequence ID" value="NZ_PYGD01000011.1"/>
</dbReference>
<dbReference type="Proteomes" id="UP000240572">
    <property type="component" value="Unassembled WGS sequence"/>
</dbReference>
<dbReference type="AlphaFoldDB" id="A0A2P8CX32"/>
<name>A0A2P8CX32_9BACT</name>
<protein>
    <submittedName>
        <fullName evidence="1">Uncharacterized protein</fullName>
    </submittedName>
</protein>
<dbReference type="SUPFAM" id="SSF48371">
    <property type="entry name" value="ARM repeat"/>
    <property type="match status" value="1"/>
</dbReference>
<dbReference type="Pfam" id="PF18944">
    <property type="entry name" value="DUF5691"/>
    <property type="match status" value="1"/>
</dbReference>
<evidence type="ECO:0000313" key="1">
    <source>
        <dbReference type="EMBL" id="PSK89542.1"/>
    </source>
</evidence>
<gene>
    <name evidence="1" type="ORF">B0I18_11198</name>
</gene>
<dbReference type="OrthoDB" id="262508at2"/>
<proteinExistence type="predicted"/>
<comment type="caution">
    <text evidence="1">The sequence shown here is derived from an EMBL/GenBank/DDBJ whole genome shotgun (WGS) entry which is preliminary data.</text>
</comment>
<evidence type="ECO:0000313" key="2">
    <source>
        <dbReference type="Proteomes" id="UP000240572"/>
    </source>
</evidence>
<dbReference type="EMBL" id="PYGD01000011">
    <property type="protein sequence ID" value="PSK89542.1"/>
    <property type="molecule type" value="Genomic_DNA"/>
</dbReference>
<accession>A0A2P8CX32</accession>
<keyword evidence="2" id="KW-1185">Reference proteome</keyword>
<reference evidence="1 2" key="1">
    <citation type="submission" date="2018-03" db="EMBL/GenBank/DDBJ databases">
        <title>Genomic Encyclopedia of Type Strains, Phase III (KMG-III): the genomes of soil and plant-associated and newly described type strains.</title>
        <authorList>
            <person name="Whitman W."/>
        </authorList>
    </citation>
    <scope>NUCLEOTIDE SEQUENCE [LARGE SCALE GENOMIC DNA]</scope>
    <source>
        <strain evidence="1 2">CGMCC 1.12700</strain>
    </source>
</reference>